<evidence type="ECO:0000313" key="2">
    <source>
        <dbReference type="EMBL" id="RJT43917.1"/>
    </source>
</evidence>
<gene>
    <name evidence="2" type="ORF">D6J04_13580</name>
    <name evidence="1" type="ORF">DB745_08715</name>
    <name evidence="3" type="ORF">DIZ81_03705</name>
</gene>
<dbReference type="RefSeq" id="WP_108291461.1">
    <property type="nucleotide sequence ID" value="NZ_CAAAIR010000002.1"/>
</dbReference>
<keyword evidence="4" id="KW-1185">Reference proteome</keyword>
<protein>
    <submittedName>
        <fullName evidence="2">DUF2282 domain-containing protein</fullName>
    </submittedName>
    <submittedName>
        <fullName evidence="1">Signal peptidase</fullName>
    </submittedName>
</protein>
<evidence type="ECO:0000313" key="3">
    <source>
        <dbReference type="EMBL" id="TID44613.1"/>
    </source>
</evidence>
<dbReference type="EMBL" id="QFGG01000003">
    <property type="protein sequence ID" value="TID44613.1"/>
    <property type="molecule type" value="Genomic_DNA"/>
</dbReference>
<dbReference type="Pfam" id="PF10048">
    <property type="entry name" value="DUF2282"/>
    <property type="match status" value="1"/>
</dbReference>
<dbReference type="EMBL" id="QZWB01000019">
    <property type="protein sequence ID" value="RJT43917.1"/>
    <property type="molecule type" value="Genomic_DNA"/>
</dbReference>
<proteinExistence type="predicted"/>
<evidence type="ECO:0000313" key="4">
    <source>
        <dbReference type="Proteomes" id="UP000251035"/>
    </source>
</evidence>
<evidence type="ECO:0000313" key="5">
    <source>
        <dbReference type="Proteomes" id="UP000270757"/>
    </source>
</evidence>
<sequence>MNKEKIIRSAIGAFIAATVNHSVMAESAPAPSEKCYGIVKAGMNDCSTAKASCAGSSTQDRQADAFILLPSGVCERIVGGQLTPPAQPSSAK</sequence>
<name>A0A3A5LBS8_9GAMM</name>
<dbReference type="Proteomes" id="UP000270757">
    <property type="component" value="Unassembled WGS sequence"/>
</dbReference>
<reference evidence="1 4" key="1">
    <citation type="submission" date="2018-04" db="EMBL/GenBank/DDBJ databases">
        <title>Whole genome sequence comparison of clinical and drinking water Legionella pneumophila isolates associated with the Flint Water Crisis.</title>
        <authorList>
            <person name="Garner E."/>
            <person name="Brown C."/>
            <person name="Schwake O."/>
            <person name="Coil D."/>
            <person name="Jospin G."/>
            <person name="Eisen J."/>
            <person name="Edwards M."/>
            <person name="Pruden A."/>
        </authorList>
    </citation>
    <scope>NUCLEOTIDE SEQUENCE [LARGE SCALE GENOMIC DNA]</scope>
    <source>
        <strain evidence="1 4">Genessee03</strain>
    </source>
</reference>
<reference evidence="2 5" key="3">
    <citation type="submission" date="2018-09" db="EMBL/GenBank/DDBJ databases">
        <title>Draft genome sequences of Legionella taurinensis isolated from water samples.</title>
        <authorList>
            <person name="Chakeri A."/>
            <person name="Allerberger F."/>
            <person name="Kundi M."/>
            <person name="Ruppitsch W."/>
            <person name="Schmid D."/>
        </authorList>
    </citation>
    <scope>NUCLEOTIDE SEQUENCE [LARGE SCALE GENOMIC DNA]</scope>
    <source>
        <strain evidence="2 5">4570-18-6</strain>
    </source>
</reference>
<dbReference type="Proteomes" id="UP000306421">
    <property type="component" value="Unassembled WGS sequence"/>
</dbReference>
<dbReference type="GeneID" id="48947387"/>
<accession>A0A3A5LBS8</accession>
<dbReference type="OrthoDB" id="1551288at2"/>
<evidence type="ECO:0000313" key="1">
    <source>
        <dbReference type="EMBL" id="PUT47098.1"/>
    </source>
</evidence>
<dbReference type="EMBL" id="QCXM01000008">
    <property type="protein sequence ID" value="PUT47098.1"/>
    <property type="molecule type" value="Genomic_DNA"/>
</dbReference>
<dbReference type="InterPro" id="IPR018740">
    <property type="entry name" value="DUF2282_membr"/>
</dbReference>
<reference evidence="3 6" key="2">
    <citation type="submission" date="2018-04" db="EMBL/GenBank/DDBJ databases">
        <title>Whole genome sequence comparison of clinical and drinking water Legionella pneumophila isolates.</title>
        <authorList>
            <person name="Garner E."/>
        </authorList>
    </citation>
    <scope>NUCLEOTIDE SEQUENCE [LARGE SCALE GENOMIC DNA]</scope>
    <source>
        <strain evidence="3 6">WH02</strain>
    </source>
</reference>
<evidence type="ECO:0000313" key="6">
    <source>
        <dbReference type="Proteomes" id="UP000306421"/>
    </source>
</evidence>
<dbReference type="Proteomes" id="UP000251035">
    <property type="component" value="Unassembled WGS sequence"/>
</dbReference>
<dbReference type="AlphaFoldDB" id="A0A3A5LBS8"/>
<comment type="caution">
    <text evidence="2">The sequence shown here is derived from an EMBL/GenBank/DDBJ whole genome shotgun (WGS) entry which is preliminary data.</text>
</comment>
<organism evidence="2 5">
    <name type="scientific">Legionella taurinensis</name>
    <dbReference type="NCBI Taxonomy" id="70611"/>
    <lineage>
        <taxon>Bacteria</taxon>
        <taxon>Pseudomonadati</taxon>
        <taxon>Pseudomonadota</taxon>
        <taxon>Gammaproteobacteria</taxon>
        <taxon>Legionellales</taxon>
        <taxon>Legionellaceae</taxon>
        <taxon>Legionella</taxon>
    </lineage>
</organism>